<keyword evidence="6 10" id="KW-0067">ATP-binding</keyword>
<dbReference type="PROSITE" id="PS00211">
    <property type="entry name" value="ABC_TRANSPORTER_1"/>
    <property type="match status" value="2"/>
</dbReference>
<gene>
    <name evidence="10" type="ORF">GV789_07930</name>
    <name evidence="11" type="ORF">GV794_17810</name>
</gene>
<dbReference type="InterPro" id="IPR013563">
    <property type="entry name" value="Oligopep_ABC_C"/>
</dbReference>
<evidence type="ECO:0000313" key="12">
    <source>
        <dbReference type="Proteomes" id="UP000468928"/>
    </source>
</evidence>
<dbReference type="FunFam" id="3.40.50.300:FF:000016">
    <property type="entry name" value="Oligopeptide ABC transporter ATP-binding component"/>
    <property type="match status" value="1"/>
</dbReference>
<evidence type="ECO:0000313" key="10">
    <source>
        <dbReference type="EMBL" id="NEW44385.1"/>
    </source>
</evidence>
<keyword evidence="4" id="KW-1003">Cell membrane</keyword>
<keyword evidence="13" id="KW-1185">Reference proteome</keyword>
<dbReference type="PANTHER" id="PTHR43297">
    <property type="entry name" value="OLIGOPEPTIDE TRANSPORT ATP-BINDING PROTEIN APPD"/>
    <property type="match status" value="1"/>
</dbReference>
<dbReference type="NCBIfam" id="NF008453">
    <property type="entry name" value="PRK11308.1"/>
    <property type="match status" value="2"/>
</dbReference>
<feature type="region of interest" description="Disordered" evidence="8">
    <location>
        <begin position="1"/>
        <end position="21"/>
    </location>
</feature>
<comment type="similarity">
    <text evidence="2">Belongs to the ABC transporter superfamily.</text>
</comment>
<dbReference type="InterPro" id="IPR017871">
    <property type="entry name" value="ABC_transporter-like_CS"/>
</dbReference>
<dbReference type="Gene3D" id="3.40.50.300">
    <property type="entry name" value="P-loop containing nucleotide triphosphate hydrolases"/>
    <property type="match status" value="2"/>
</dbReference>
<dbReference type="InterPro" id="IPR050388">
    <property type="entry name" value="ABC_Ni/Peptide_Import"/>
</dbReference>
<comment type="subcellular location">
    <subcellularLocation>
        <location evidence="1">Cell membrane</location>
        <topology evidence="1">Peripheral membrane protein</topology>
    </subcellularLocation>
</comment>
<evidence type="ECO:0000256" key="3">
    <source>
        <dbReference type="ARBA" id="ARBA00022448"/>
    </source>
</evidence>
<dbReference type="GO" id="GO:0005524">
    <property type="term" value="F:ATP binding"/>
    <property type="evidence" value="ECO:0007669"/>
    <property type="project" value="UniProtKB-KW"/>
</dbReference>
<evidence type="ECO:0000256" key="7">
    <source>
        <dbReference type="ARBA" id="ARBA00023136"/>
    </source>
</evidence>
<dbReference type="EMBL" id="JAAGUX010000031">
    <property type="protein sequence ID" value="NEW57498.1"/>
    <property type="molecule type" value="Genomic_DNA"/>
</dbReference>
<evidence type="ECO:0000256" key="4">
    <source>
        <dbReference type="ARBA" id="ARBA00022475"/>
    </source>
</evidence>
<dbReference type="InterPro" id="IPR003439">
    <property type="entry name" value="ABC_transporter-like_ATP-bd"/>
</dbReference>
<feature type="domain" description="ABC transporter" evidence="9">
    <location>
        <begin position="23"/>
        <end position="272"/>
    </location>
</feature>
<feature type="domain" description="ABC transporter" evidence="9">
    <location>
        <begin position="368"/>
        <end position="618"/>
    </location>
</feature>
<evidence type="ECO:0000256" key="5">
    <source>
        <dbReference type="ARBA" id="ARBA00022741"/>
    </source>
</evidence>
<evidence type="ECO:0000256" key="6">
    <source>
        <dbReference type="ARBA" id="ARBA00022840"/>
    </source>
</evidence>
<dbReference type="SUPFAM" id="SSF52540">
    <property type="entry name" value="P-loop containing nucleoside triphosphate hydrolases"/>
    <property type="match status" value="2"/>
</dbReference>
<dbReference type="AlphaFoldDB" id="A0A6P1D1I9"/>
<dbReference type="CDD" id="cd03257">
    <property type="entry name" value="ABC_NikE_OppD_transporters"/>
    <property type="match status" value="2"/>
</dbReference>
<evidence type="ECO:0000313" key="13">
    <source>
        <dbReference type="Proteomes" id="UP000470876"/>
    </source>
</evidence>
<keyword evidence="5" id="KW-0547">Nucleotide-binding</keyword>
<dbReference type="GO" id="GO:0015833">
    <property type="term" value="P:peptide transport"/>
    <property type="evidence" value="ECO:0007669"/>
    <property type="project" value="InterPro"/>
</dbReference>
<dbReference type="EMBL" id="JAAGUZ010000016">
    <property type="protein sequence ID" value="NEW44385.1"/>
    <property type="molecule type" value="Genomic_DNA"/>
</dbReference>
<dbReference type="InterPro" id="IPR003593">
    <property type="entry name" value="AAA+_ATPase"/>
</dbReference>
<dbReference type="GO" id="GO:0016887">
    <property type="term" value="F:ATP hydrolysis activity"/>
    <property type="evidence" value="ECO:0007669"/>
    <property type="project" value="InterPro"/>
</dbReference>
<dbReference type="GO" id="GO:0005886">
    <property type="term" value="C:plasma membrane"/>
    <property type="evidence" value="ECO:0007669"/>
    <property type="project" value="UniProtKB-SubCell"/>
</dbReference>
<name>A0A6P1D1I9_9NOCA</name>
<evidence type="ECO:0000256" key="1">
    <source>
        <dbReference type="ARBA" id="ARBA00004202"/>
    </source>
</evidence>
<dbReference type="FunFam" id="3.40.50.300:FF:001659">
    <property type="entry name" value="Peptide ABC transporter ATP-binding protein"/>
    <property type="match status" value="1"/>
</dbReference>
<dbReference type="NCBIfam" id="NF007739">
    <property type="entry name" value="PRK10419.1"/>
    <property type="match status" value="2"/>
</dbReference>
<evidence type="ECO:0000256" key="2">
    <source>
        <dbReference type="ARBA" id="ARBA00005417"/>
    </source>
</evidence>
<evidence type="ECO:0000256" key="8">
    <source>
        <dbReference type="SAM" id="MobiDB-lite"/>
    </source>
</evidence>
<keyword evidence="3" id="KW-0813">Transport</keyword>
<protein>
    <submittedName>
        <fullName evidence="10">ABC transporter ATP-binding protein</fullName>
    </submittedName>
</protein>
<proteinExistence type="inferred from homology"/>
<accession>A0A6P1D1I9</accession>
<dbReference type="PANTHER" id="PTHR43297:SF2">
    <property type="entry name" value="DIPEPTIDE TRANSPORT ATP-BINDING PROTEIN DPPD"/>
    <property type="match status" value="1"/>
</dbReference>
<reference evidence="12 13" key="1">
    <citation type="submission" date="2020-01" db="EMBL/GenBank/DDBJ databases">
        <title>Genetics and antimicrobial susceptibilities of Nocardia species isolated from the soil; a comparison with species isolated from humans.</title>
        <authorList>
            <person name="Carrasco G."/>
            <person name="Monzon S."/>
            <person name="Sansegundo M."/>
            <person name="Garcia E."/>
            <person name="Garrido N."/>
            <person name="Medina M.J."/>
            <person name="Villalon P."/>
            <person name="Ramirez-Arocha A.C."/>
            <person name="Jimenez P."/>
            <person name="Cuesta I."/>
            <person name="Valdezate S."/>
        </authorList>
    </citation>
    <scope>NUCLEOTIDE SEQUENCE [LARGE SCALE GENOMIC DNA]</scope>
    <source>
        <strain evidence="10 12">CNM20110639</strain>
        <strain evidence="11 13">CNM20110649</strain>
    </source>
</reference>
<dbReference type="SMART" id="SM00382">
    <property type="entry name" value="AAA"/>
    <property type="match status" value="2"/>
</dbReference>
<dbReference type="Pfam" id="PF08352">
    <property type="entry name" value="oligo_HPY"/>
    <property type="match status" value="2"/>
</dbReference>
<dbReference type="Pfam" id="PF00005">
    <property type="entry name" value="ABC_tran"/>
    <property type="match status" value="2"/>
</dbReference>
<comment type="caution">
    <text evidence="10">The sequence shown here is derived from an EMBL/GenBank/DDBJ whole genome shotgun (WGS) entry which is preliminary data.</text>
</comment>
<keyword evidence="7" id="KW-0472">Membrane</keyword>
<evidence type="ECO:0000313" key="11">
    <source>
        <dbReference type="EMBL" id="NEW57498.1"/>
    </source>
</evidence>
<dbReference type="RefSeq" id="WP_163822275.1">
    <property type="nucleotide sequence ID" value="NZ_JAAGUX010000031.1"/>
</dbReference>
<organism evidence="10 12">
    <name type="scientific">Nocardia cyriacigeorgica</name>
    <dbReference type="NCBI Taxonomy" id="135487"/>
    <lineage>
        <taxon>Bacteria</taxon>
        <taxon>Bacillati</taxon>
        <taxon>Actinomycetota</taxon>
        <taxon>Actinomycetes</taxon>
        <taxon>Mycobacteriales</taxon>
        <taxon>Nocardiaceae</taxon>
        <taxon>Nocardia</taxon>
    </lineage>
</organism>
<dbReference type="NCBIfam" id="TIGR01727">
    <property type="entry name" value="oligo_HPY"/>
    <property type="match status" value="1"/>
</dbReference>
<evidence type="ECO:0000259" key="9">
    <source>
        <dbReference type="PROSITE" id="PS50893"/>
    </source>
</evidence>
<dbReference type="Proteomes" id="UP000470876">
    <property type="component" value="Unassembled WGS sequence"/>
</dbReference>
<dbReference type="PROSITE" id="PS50893">
    <property type="entry name" value="ABC_TRANSPORTER_2"/>
    <property type="match status" value="2"/>
</dbReference>
<sequence length="628" mass="67643">MTDTAGTTSEKTPPEKNSTTPLLEVTDLRVSFPSEEGRVDAVRGVSYTVSDKEVLAIVGESGSGKSVSSLAVMGLLPEQARINGSIRLRGRELLGLGDKQLSQLRGSSISMVFQDPLSALTPVYRVGDQIAEALLAHGAMSKADAAKRAVELLELVGIPDPELRAKAFPHEFSGGMRQRVVIAMAIANDPALIICDEPTTALDVTVQKQILNLLRKARDITGAGVIMITHDMGIAATLADRVAVMYAGKIVETASTTALFSTPRMPYTVGLLGSIPRMDGPARTPLIPIVGAPPAMHALPPGCSFAPRCPIAIDDCHAAEPPLERTGPGHSAACIRTADVGSAELFEAYRSEITEPEIVAETDPDVVLRVTDLVKTFPITSGVVFRRRKGEVRAVDGISFEIRKGRTLALVGESGSGKSTTLTQIMDLVRPESGSIEIMGSDIATLTKARRREIRRKMQIVFQDPTASLDPRLPIHDAIAEPLRIDGRPRAEIARRVPELLKQVGLRPEHADRYPADFSGGQKQRISVARALALDPELLVLDEPVSSLDVSIQAGVLNLLRDLQTERGLSYLFVSHDLSVVRNLAHDIAVMYRGKIVESGPAEQIFGDPEHEYTRSLIDAVPEPVVSR</sequence>
<dbReference type="InterPro" id="IPR027417">
    <property type="entry name" value="P-loop_NTPase"/>
</dbReference>
<dbReference type="Proteomes" id="UP000468928">
    <property type="component" value="Unassembled WGS sequence"/>
</dbReference>